<dbReference type="InterPro" id="IPR026960">
    <property type="entry name" value="RVT-Znf"/>
</dbReference>
<feature type="domain" description="Reverse transcriptase" evidence="1">
    <location>
        <begin position="1"/>
        <end position="236"/>
    </location>
</feature>
<dbReference type="PROSITE" id="PS50878">
    <property type="entry name" value="RT_POL"/>
    <property type="match status" value="1"/>
</dbReference>
<dbReference type="Pfam" id="PF00078">
    <property type="entry name" value="RVT_1"/>
    <property type="match status" value="1"/>
</dbReference>
<proteinExistence type="predicted"/>
<keyword evidence="3" id="KW-1185">Reference proteome</keyword>
<accession>A0A392M131</accession>
<dbReference type="SUPFAM" id="SSF56672">
    <property type="entry name" value="DNA/RNA polymerases"/>
    <property type="match status" value="1"/>
</dbReference>
<protein>
    <submittedName>
        <fullName evidence="2">LINE-1 reverse transcriptase like</fullName>
    </submittedName>
</protein>
<reference evidence="2 3" key="1">
    <citation type="journal article" date="2018" name="Front. Plant Sci.">
        <title>Red Clover (Trifolium pratense) and Zigzag Clover (T. medium) - A Picture of Genomic Similarities and Differences.</title>
        <authorList>
            <person name="Dluhosova J."/>
            <person name="Istvanek J."/>
            <person name="Nedelnik J."/>
            <person name="Repkova J."/>
        </authorList>
    </citation>
    <scope>NUCLEOTIDE SEQUENCE [LARGE SCALE GENOMIC DNA]</scope>
    <source>
        <strain evidence="3">cv. 10/8</strain>
        <tissue evidence="2">Leaf</tissue>
    </source>
</reference>
<sequence>VSSPFGLSDFRPISLLGCLYKLVAKVLAARLGKVMNSLINSTQSAFINGRHLVDGVVVINEVLDVAKKMGKEVLVFKVDFEKAYDSVDWGFLEYMLRRFGFCDKWVEWMQACVFAGSMSILVNGSPTREISIQRGLKQGDPLAPFLFLLVVEGLGGVMRKAVELNLFKGFTVGRDGVVVSHLQYADDTVYRGSVAGVVPFKYLGLPVGANPRRIATWEPLLEHIRRKLNSWGNKFISLGGRIVLLNSVLNSIPIFYMSFMKMPSQVWKKIISIQRDFLWGGVRGGRKISWVKWDVVCLKKCDGGLGVKDVRIMNLSLLAKWRWRILQNECSLWREVIAARYGTHISFSADWSGYTFPSNSSAWWKDLRDLEGAATSPNWISGAMERRVGNGRTTTFWLQNWIGGSALRDKFPRLYSLSEQKQWHISEVLLNAFDRSRMVWRRGLFQWEEDLLGEMKVLMREVKLGTTEDQWFWNLEDDGIFSVSSAYDCLAAVLLNFEPVSDLVSSVFEKIWLSPAPSKIIAFSWQVLHDRLPSKTNLYRRGVVHNSGNQDCVWCMVKPESGVHLLLHCDYAQFVWREVCHVVEVECSSFEDCAVFIVRVAAATVLLFSEVIAGSFLAGEFPGSAALVFCCSFWLCADWV</sequence>
<organism evidence="2 3">
    <name type="scientific">Trifolium medium</name>
    <dbReference type="NCBI Taxonomy" id="97028"/>
    <lineage>
        <taxon>Eukaryota</taxon>
        <taxon>Viridiplantae</taxon>
        <taxon>Streptophyta</taxon>
        <taxon>Embryophyta</taxon>
        <taxon>Tracheophyta</taxon>
        <taxon>Spermatophyta</taxon>
        <taxon>Magnoliopsida</taxon>
        <taxon>eudicotyledons</taxon>
        <taxon>Gunneridae</taxon>
        <taxon>Pentapetalae</taxon>
        <taxon>rosids</taxon>
        <taxon>fabids</taxon>
        <taxon>Fabales</taxon>
        <taxon>Fabaceae</taxon>
        <taxon>Papilionoideae</taxon>
        <taxon>50 kb inversion clade</taxon>
        <taxon>NPAAA clade</taxon>
        <taxon>Hologalegina</taxon>
        <taxon>IRL clade</taxon>
        <taxon>Trifolieae</taxon>
        <taxon>Trifolium</taxon>
    </lineage>
</organism>
<name>A0A392M131_9FABA</name>
<dbReference type="AlphaFoldDB" id="A0A392M131"/>
<dbReference type="PANTHER" id="PTHR33116">
    <property type="entry name" value="REVERSE TRANSCRIPTASE ZINC-BINDING DOMAIN-CONTAINING PROTEIN-RELATED-RELATED"/>
    <property type="match status" value="1"/>
</dbReference>
<gene>
    <name evidence="2" type="ORF">A2U01_0001506</name>
</gene>
<comment type="caution">
    <text evidence="2">The sequence shown here is derived from an EMBL/GenBank/DDBJ whole genome shotgun (WGS) entry which is preliminary data.</text>
</comment>
<dbReference type="Proteomes" id="UP000265520">
    <property type="component" value="Unassembled WGS sequence"/>
</dbReference>
<keyword evidence="2" id="KW-0695">RNA-directed DNA polymerase</keyword>
<feature type="non-terminal residue" evidence="2">
    <location>
        <position position="1"/>
    </location>
</feature>
<dbReference type="EMBL" id="LXQA010001420">
    <property type="protein sequence ID" value="MCH80733.1"/>
    <property type="molecule type" value="Genomic_DNA"/>
</dbReference>
<dbReference type="PANTHER" id="PTHR33116:SF78">
    <property type="entry name" value="OS12G0587133 PROTEIN"/>
    <property type="match status" value="1"/>
</dbReference>
<evidence type="ECO:0000313" key="3">
    <source>
        <dbReference type="Proteomes" id="UP000265520"/>
    </source>
</evidence>
<dbReference type="Pfam" id="PF13966">
    <property type="entry name" value="zf-RVT"/>
    <property type="match status" value="1"/>
</dbReference>
<keyword evidence="2" id="KW-0548">Nucleotidyltransferase</keyword>
<evidence type="ECO:0000313" key="2">
    <source>
        <dbReference type="EMBL" id="MCH80733.1"/>
    </source>
</evidence>
<dbReference type="InterPro" id="IPR043502">
    <property type="entry name" value="DNA/RNA_pol_sf"/>
</dbReference>
<evidence type="ECO:0000259" key="1">
    <source>
        <dbReference type="PROSITE" id="PS50878"/>
    </source>
</evidence>
<dbReference type="CDD" id="cd01650">
    <property type="entry name" value="RT_nLTR_like"/>
    <property type="match status" value="1"/>
</dbReference>
<dbReference type="InterPro" id="IPR000477">
    <property type="entry name" value="RT_dom"/>
</dbReference>
<keyword evidence="2" id="KW-0808">Transferase</keyword>
<dbReference type="GO" id="GO:0003964">
    <property type="term" value="F:RNA-directed DNA polymerase activity"/>
    <property type="evidence" value="ECO:0007669"/>
    <property type="project" value="UniProtKB-KW"/>
</dbReference>